<sequence>MAGPREPPAHGRIMMLELDFTQTLGSHCLQIRETLPASGITAVFGVSGAGKTSFINAISGLTRPRGGADRAQWPGAERHRAAYLPRRRSSAVSAMSFRMRACFPHYKVRGNLQYGMAKSMVSQFDKLVDLLGIAPLLDRLPGRLSGGEKQRVAIGRALLTAPELLLLDEPLASLDIPRKRELLPYLQRLAQEIHIPMLYVSHSLDEIQHLADRVLVLEAGKVKAFGPLEEVWSSSVMHPRLPAEQQSTILSATVAAQHPQYAMTAPALGDQLLWVNRLERPAGDTARIRIQASDVSLTLAQPSGTSIRNILRAEVVQYLEVNGQIEVQLRVSGRLLWAED</sequence>
<dbReference type="PROSITE" id="PS00211">
    <property type="entry name" value="ABC_TRANSPORTER_1"/>
    <property type="match status" value="1"/>
</dbReference>
<dbReference type="PANTHER" id="PTHR43514">
    <property type="entry name" value="ABC TRANSPORTER I FAMILY MEMBER 10"/>
    <property type="match status" value="1"/>
</dbReference>
<dbReference type="NCBIfam" id="TIGR02142">
    <property type="entry name" value="modC_ABC"/>
    <property type="match status" value="1"/>
</dbReference>
<dbReference type="InterPro" id="IPR003593">
    <property type="entry name" value="AAA+_ATPase"/>
</dbReference>
<evidence type="ECO:0000259" key="9">
    <source>
        <dbReference type="PROSITE" id="PS50893"/>
    </source>
</evidence>
<dbReference type="InterPro" id="IPR008995">
    <property type="entry name" value="Mo/tungstate-bd_C_term_dom"/>
</dbReference>
<dbReference type="Proteomes" id="UP000623974">
    <property type="component" value="Unassembled WGS sequence"/>
</dbReference>
<dbReference type="AlphaFoldDB" id="A0A927E1L4"/>
<dbReference type="SMART" id="SM00382">
    <property type="entry name" value="AAA"/>
    <property type="match status" value="1"/>
</dbReference>
<evidence type="ECO:0000256" key="5">
    <source>
        <dbReference type="ARBA" id="ARBA00022741"/>
    </source>
</evidence>
<evidence type="ECO:0000313" key="11">
    <source>
        <dbReference type="Proteomes" id="UP000623974"/>
    </source>
</evidence>
<keyword evidence="1" id="KW-0813">Transport</keyword>
<gene>
    <name evidence="10" type="primary">modC</name>
    <name evidence="10" type="ORF">IE980_07460</name>
</gene>
<evidence type="ECO:0000256" key="2">
    <source>
        <dbReference type="ARBA" id="ARBA00022475"/>
    </source>
</evidence>
<dbReference type="InterPro" id="IPR011868">
    <property type="entry name" value="ModC_ABC_ATP-bd"/>
</dbReference>
<keyword evidence="6 10" id="KW-0067">ATP-binding</keyword>
<keyword evidence="2" id="KW-1003">Cell membrane</keyword>
<dbReference type="Pfam" id="PF00005">
    <property type="entry name" value="ABC_tran"/>
    <property type="match status" value="1"/>
</dbReference>
<dbReference type="GO" id="GO:0015098">
    <property type="term" value="F:molybdate ion transmembrane transporter activity"/>
    <property type="evidence" value="ECO:0007669"/>
    <property type="project" value="InterPro"/>
</dbReference>
<comment type="caution">
    <text evidence="10">The sequence shown here is derived from an EMBL/GenBank/DDBJ whole genome shotgun (WGS) entry which is preliminary data.</text>
</comment>
<dbReference type="GO" id="GO:0016020">
    <property type="term" value="C:membrane"/>
    <property type="evidence" value="ECO:0007669"/>
    <property type="project" value="InterPro"/>
</dbReference>
<dbReference type="SUPFAM" id="SSF50331">
    <property type="entry name" value="MOP-like"/>
    <property type="match status" value="1"/>
</dbReference>
<keyword evidence="3" id="KW-0500">Molybdenum</keyword>
<dbReference type="GO" id="GO:0005524">
    <property type="term" value="F:ATP binding"/>
    <property type="evidence" value="ECO:0007669"/>
    <property type="project" value="UniProtKB-KW"/>
</dbReference>
<feature type="domain" description="ABC transporter" evidence="9">
    <location>
        <begin position="13"/>
        <end position="244"/>
    </location>
</feature>
<organism evidence="10 11">
    <name type="scientific">Klebsiella pneumoniae</name>
    <dbReference type="NCBI Taxonomy" id="573"/>
    <lineage>
        <taxon>Bacteria</taxon>
        <taxon>Pseudomonadati</taxon>
        <taxon>Pseudomonadota</taxon>
        <taxon>Gammaproteobacteria</taxon>
        <taxon>Enterobacterales</taxon>
        <taxon>Enterobacteriaceae</taxon>
        <taxon>Klebsiella/Raoultella group</taxon>
        <taxon>Klebsiella</taxon>
        <taxon>Klebsiella pneumoniae complex</taxon>
    </lineage>
</organism>
<evidence type="ECO:0000313" key="10">
    <source>
        <dbReference type="EMBL" id="MBD3743685.1"/>
    </source>
</evidence>
<dbReference type="GO" id="GO:0016887">
    <property type="term" value="F:ATP hydrolysis activity"/>
    <property type="evidence" value="ECO:0007669"/>
    <property type="project" value="InterPro"/>
</dbReference>
<keyword evidence="7" id="KW-1278">Translocase</keyword>
<dbReference type="InterPro" id="IPR017871">
    <property type="entry name" value="ABC_transporter-like_CS"/>
</dbReference>
<evidence type="ECO:0000256" key="1">
    <source>
        <dbReference type="ARBA" id="ARBA00022448"/>
    </source>
</evidence>
<evidence type="ECO:0000256" key="4">
    <source>
        <dbReference type="ARBA" id="ARBA00022519"/>
    </source>
</evidence>
<evidence type="ECO:0000256" key="7">
    <source>
        <dbReference type="ARBA" id="ARBA00022967"/>
    </source>
</evidence>
<dbReference type="SUPFAM" id="SSF52540">
    <property type="entry name" value="P-loop containing nucleoside triphosphate hydrolases"/>
    <property type="match status" value="1"/>
</dbReference>
<evidence type="ECO:0000256" key="8">
    <source>
        <dbReference type="ARBA" id="ARBA00023136"/>
    </source>
</evidence>
<protein>
    <submittedName>
        <fullName evidence="10">Molybdenum ABC transporter ATP-binding protein ModC</fullName>
    </submittedName>
</protein>
<dbReference type="PANTHER" id="PTHR43514:SF4">
    <property type="entry name" value="ABC TRANSPORTER I FAMILY MEMBER 10"/>
    <property type="match status" value="1"/>
</dbReference>
<dbReference type="InterPro" id="IPR003439">
    <property type="entry name" value="ABC_transporter-like_ATP-bd"/>
</dbReference>
<reference evidence="10" key="1">
    <citation type="submission" date="2020-07" db="EMBL/GenBank/DDBJ databases">
        <title>Clinical and genomic characterization of carbapenemase-producing Enterobacterales causing secondary infections during the COVID-19 crisis at a New York City hospital.</title>
        <authorList>
            <person name="Gomez-Simmonds A."/>
            <person name="Annavajhala M.K."/>
            <person name="Uhlemann A.-C."/>
        </authorList>
    </citation>
    <scope>NUCLEOTIDE SEQUENCE</scope>
    <source>
        <strain evidence="10">KP1828</strain>
    </source>
</reference>
<dbReference type="Gene3D" id="3.40.50.300">
    <property type="entry name" value="P-loop containing nucleotide triphosphate hydrolases"/>
    <property type="match status" value="1"/>
</dbReference>
<name>A0A927E1L4_KLEPN</name>
<evidence type="ECO:0000256" key="3">
    <source>
        <dbReference type="ARBA" id="ARBA00022505"/>
    </source>
</evidence>
<accession>A0A927E1L4</accession>
<dbReference type="EMBL" id="JACXSX010000001">
    <property type="protein sequence ID" value="MBD3743685.1"/>
    <property type="molecule type" value="Genomic_DNA"/>
</dbReference>
<dbReference type="InterPro" id="IPR027417">
    <property type="entry name" value="P-loop_NTPase"/>
</dbReference>
<proteinExistence type="predicted"/>
<dbReference type="FunFam" id="3.40.50.300:FF:000634">
    <property type="entry name" value="Molybdenum import ATP-binding protein ModC"/>
    <property type="match status" value="1"/>
</dbReference>
<keyword evidence="8" id="KW-0472">Membrane</keyword>
<evidence type="ECO:0000256" key="6">
    <source>
        <dbReference type="ARBA" id="ARBA00022840"/>
    </source>
</evidence>
<dbReference type="GO" id="GO:0140359">
    <property type="term" value="F:ABC-type transporter activity"/>
    <property type="evidence" value="ECO:0007669"/>
    <property type="project" value="InterPro"/>
</dbReference>
<dbReference type="InterPro" id="IPR050334">
    <property type="entry name" value="Molybdenum_import_ModC"/>
</dbReference>
<dbReference type="NCBIfam" id="NF008355">
    <property type="entry name" value="PRK11144.1"/>
    <property type="match status" value="1"/>
</dbReference>
<keyword evidence="5" id="KW-0547">Nucleotide-binding</keyword>
<keyword evidence="4" id="KW-0997">Cell inner membrane</keyword>
<dbReference type="PROSITE" id="PS50893">
    <property type="entry name" value="ABC_TRANSPORTER_2"/>
    <property type="match status" value="1"/>
</dbReference>